<evidence type="ECO:0000313" key="1">
    <source>
        <dbReference type="EMBL" id="NDO72399.1"/>
    </source>
</evidence>
<evidence type="ECO:0000313" key="4">
    <source>
        <dbReference type="Proteomes" id="UP000474104"/>
    </source>
</evidence>
<accession>A0A3R8JTF4</accession>
<dbReference type="EMBL" id="RHJS01000002">
    <property type="protein sequence ID" value="RRK35155.1"/>
    <property type="molecule type" value="Genomic_DNA"/>
</dbReference>
<dbReference type="InterPro" id="IPR007881">
    <property type="entry name" value="UNC-50"/>
</dbReference>
<reference evidence="1 4" key="2">
    <citation type="submission" date="2019-07" db="EMBL/GenBank/DDBJ databases">
        <title>Draft genome sequences of 15 bacterial species constituting the stable defined intestinal microbiota of the GM15 gnotobiotic mouse model.</title>
        <authorList>
            <person name="Elie C."/>
            <person name="Mathieu A."/>
            <person name="Saliou A."/>
            <person name="Darnaud M."/>
            <person name="Leulier F."/>
            <person name="Tamellini A."/>
        </authorList>
    </citation>
    <scope>NUCLEOTIDE SEQUENCE [LARGE SCALE GENOMIC DNA]</scope>
    <source>
        <strain evidence="4">ASF 502</strain>
        <strain evidence="1">MD300</strain>
    </source>
</reference>
<dbReference type="Proteomes" id="UP000474104">
    <property type="component" value="Unassembled WGS sequence"/>
</dbReference>
<name>A0A3R8JTF4_9FIRM</name>
<evidence type="ECO:0000313" key="3">
    <source>
        <dbReference type="Proteomes" id="UP000274920"/>
    </source>
</evidence>
<sequence>MAEIGCLFCFDVHLKPFLPFYSLSILFRAFFRSLNSRLEEYCSLWISNS</sequence>
<evidence type="ECO:0000313" key="2">
    <source>
        <dbReference type="EMBL" id="RRK35155.1"/>
    </source>
</evidence>
<dbReference type="AlphaFoldDB" id="A0A3R8JTF4"/>
<reference evidence="2" key="1">
    <citation type="submission" date="2018-10" db="EMBL/GenBank/DDBJ databases">
        <title>Schaedlerella arabinophila gen. nov. sp. nov., isolated from the mouse intestinal tract and comparative analysis with the genome of the closely related altered Schaedler flora strain ASF502.</title>
        <authorList>
            <person name="Miyake S."/>
            <person name="Soh M."/>
            <person name="Seedorf H."/>
        </authorList>
    </citation>
    <scope>NUCLEOTIDE SEQUENCE [LARGE SCALE GENOMIC DNA]</scope>
    <source>
        <strain evidence="2">DSM 106076</strain>
    </source>
</reference>
<protein>
    <submittedName>
        <fullName evidence="2">Uncharacterized protein</fullName>
    </submittedName>
</protein>
<proteinExistence type="predicted"/>
<dbReference type="EMBL" id="VIRB01000164">
    <property type="protein sequence ID" value="NDO72399.1"/>
    <property type="molecule type" value="Genomic_DNA"/>
</dbReference>
<dbReference type="Pfam" id="PF05216">
    <property type="entry name" value="UNC-50"/>
    <property type="match status" value="1"/>
</dbReference>
<dbReference type="Proteomes" id="UP000274920">
    <property type="component" value="Unassembled WGS sequence"/>
</dbReference>
<organism evidence="2 3">
    <name type="scientific">Schaedlerella arabinosiphila</name>
    <dbReference type="NCBI Taxonomy" id="2044587"/>
    <lineage>
        <taxon>Bacteria</taxon>
        <taxon>Bacillati</taxon>
        <taxon>Bacillota</taxon>
        <taxon>Clostridia</taxon>
        <taxon>Lachnospirales</taxon>
        <taxon>Lachnospiraceae</taxon>
        <taxon>Schaedlerella</taxon>
    </lineage>
</organism>
<gene>
    <name evidence="2" type="ORF">EBB54_02200</name>
    <name evidence="1" type="ORF">FMM80_28750</name>
</gene>
<comment type="caution">
    <text evidence="2">The sequence shown here is derived from an EMBL/GenBank/DDBJ whole genome shotgun (WGS) entry which is preliminary data.</text>
</comment>
<keyword evidence="3" id="KW-1185">Reference proteome</keyword>